<organism evidence="1 2">
    <name type="scientific">Candidatus Magnetobacterium bavaricum</name>
    <dbReference type="NCBI Taxonomy" id="29290"/>
    <lineage>
        <taxon>Bacteria</taxon>
        <taxon>Pseudomonadati</taxon>
        <taxon>Nitrospirota</taxon>
        <taxon>Thermodesulfovibrionia</taxon>
        <taxon>Thermodesulfovibrionales</taxon>
        <taxon>Candidatus Magnetobacteriaceae</taxon>
        <taxon>Candidatus Magnetobacterium</taxon>
    </lineage>
</organism>
<dbReference type="AlphaFoldDB" id="A0A0F3GTB6"/>
<dbReference type="Proteomes" id="UP000033423">
    <property type="component" value="Unassembled WGS sequence"/>
</dbReference>
<proteinExistence type="predicted"/>
<comment type="caution">
    <text evidence="1">The sequence shown here is derived from an EMBL/GenBank/DDBJ whole genome shotgun (WGS) entry which is preliminary data.</text>
</comment>
<reference evidence="1 2" key="1">
    <citation type="submission" date="2015-02" db="EMBL/GenBank/DDBJ databases">
        <title>Single-cell genomics of uncultivated deep-branching MTB reveals a conserved set of magnetosome genes.</title>
        <authorList>
            <person name="Kolinko S."/>
            <person name="Richter M."/>
            <person name="Glockner F.O."/>
            <person name="Brachmann A."/>
            <person name="Schuler D."/>
        </authorList>
    </citation>
    <scope>NUCLEOTIDE SEQUENCE [LARGE SCALE GENOMIC DNA]</scope>
    <source>
        <strain evidence="1">TM-1</strain>
    </source>
</reference>
<dbReference type="EMBL" id="LACI01001131">
    <property type="protein sequence ID" value="KJU85184.1"/>
    <property type="molecule type" value="Genomic_DNA"/>
</dbReference>
<sequence length="242" mass="27460">MSKDNIGSELFALTLDIVAGMSPADNVGDVLRRLTGSSFFRDGYAPMAFIALCRAEPGQFPEHLALLRGNFTKLHEKTGTKNAYLTARRFAHYVDMSIIANNIERCSFVRDINDLTTDNWLGKALFVGEKASLALQKQRNVFKIARIDRKKKGRFFEVRSVSLDSYYDLDDFLDSCIEANMPDTINKILEELDNLPNKIIGKSNTSANKEYYINQKTKVSDNMRLILVYFDKDTPSTKARHP</sequence>
<protein>
    <submittedName>
        <fullName evidence="1">Uncharacterized protein</fullName>
    </submittedName>
</protein>
<evidence type="ECO:0000313" key="2">
    <source>
        <dbReference type="Proteomes" id="UP000033423"/>
    </source>
</evidence>
<gene>
    <name evidence="1" type="ORF">MBAV_002622</name>
</gene>
<evidence type="ECO:0000313" key="1">
    <source>
        <dbReference type="EMBL" id="KJU85184.1"/>
    </source>
</evidence>
<accession>A0A0F3GTB6</accession>
<name>A0A0F3GTB6_9BACT</name>
<keyword evidence="2" id="KW-1185">Reference proteome</keyword>